<sequence length="44" mass="4806">MPPDDSPAPTPTAGEHFKGYTYVAPNPWLSPKCYVAPNPRPLPK</sequence>
<dbReference type="Proteomes" id="UP001054252">
    <property type="component" value="Unassembled WGS sequence"/>
</dbReference>
<gene>
    <name evidence="1" type="ORF">SLEP1_g2996</name>
</gene>
<evidence type="ECO:0000313" key="2">
    <source>
        <dbReference type="Proteomes" id="UP001054252"/>
    </source>
</evidence>
<reference evidence="1 2" key="1">
    <citation type="journal article" date="2021" name="Commun. Biol.">
        <title>The genome of Shorea leprosula (Dipterocarpaceae) highlights the ecological relevance of drought in aseasonal tropical rainforests.</title>
        <authorList>
            <person name="Ng K.K.S."/>
            <person name="Kobayashi M.J."/>
            <person name="Fawcett J.A."/>
            <person name="Hatakeyama M."/>
            <person name="Paape T."/>
            <person name="Ng C.H."/>
            <person name="Ang C.C."/>
            <person name="Tnah L.H."/>
            <person name="Lee C.T."/>
            <person name="Nishiyama T."/>
            <person name="Sese J."/>
            <person name="O'Brien M.J."/>
            <person name="Copetti D."/>
            <person name="Mohd Noor M.I."/>
            <person name="Ong R.C."/>
            <person name="Putra M."/>
            <person name="Sireger I.Z."/>
            <person name="Indrioko S."/>
            <person name="Kosugi Y."/>
            <person name="Izuno A."/>
            <person name="Isagi Y."/>
            <person name="Lee S.L."/>
            <person name="Shimizu K.K."/>
        </authorList>
    </citation>
    <scope>NUCLEOTIDE SEQUENCE [LARGE SCALE GENOMIC DNA]</scope>
    <source>
        <strain evidence="1">214</strain>
    </source>
</reference>
<evidence type="ECO:0000313" key="1">
    <source>
        <dbReference type="EMBL" id="GKU88772.1"/>
    </source>
</evidence>
<name>A0AAV5HSP6_9ROSI</name>
<keyword evidence="2" id="KW-1185">Reference proteome</keyword>
<organism evidence="1 2">
    <name type="scientific">Rubroshorea leprosula</name>
    <dbReference type="NCBI Taxonomy" id="152421"/>
    <lineage>
        <taxon>Eukaryota</taxon>
        <taxon>Viridiplantae</taxon>
        <taxon>Streptophyta</taxon>
        <taxon>Embryophyta</taxon>
        <taxon>Tracheophyta</taxon>
        <taxon>Spermatophyta</taxon>
        <taxon>Magnoliopsida</taxon>
        <taxon>eudicotyledons</taxon>
        <taxon>Gunneridae</taxon>
        <taxon>Pentapetalae</taxon>
        <taxon>rosids</taxon>
        <taxon>malvids</taxon>
        <taxon>Malvales</taxon>
        <taxon>Dipterocarpaceae</taxon>
        <taxon>Rubroshorea</taxon>
    </lineage>
</organism>
<dbReference type="AlphaFoldDB" id="A0AAV5HSP6"/>
<comment type="caution">
    <text evidence="1">The sequence shown here is derived from an EMBL/GenBank/DDBJ whole genome shotgun (WGS) entry which is preliminary data.</text>
</comment>
<dbReference type="EMBL" id="BPVZ01000003">
    <property type="protein sequence ID" value="GKU88772.1"/>
    <property type="molecule type" value="Genomic_DNA"/>
</dbReference>
<proteinExistence type="predicted"/>
<protein>
    <submittedName>
        <fullName evidence="1">Uncharacterized protein</fullName>
    </submittedName>
</protein>
<accession>A0AAV5HSP6</accession>